<dbReference type="RefSeq" id="WP_095485014.1">
    <property type="nucleotide sequence ID" value="NZ_CP088151.1"/>
</dbReference>
<feature type="domain" description="HTH lysR-type" evidence="5">
    <location>
        <begin position="1"/>
        <end position="58"/>
    </location>
</feature>
<dbReference type="GO" id="GO:0032993">
    <property type="term" value="C:protein-DNA complex"/>
    <property type="evidence" value="ECO:0007669"/>
    <property type="project" value="TreeGrafter"/>
</dbReference>
<dbReference type="SUPFAM" id="SSF53850">
    <property type="entry name" value="Periplasmic binding protein-like II"/>
    <property type="match status" value="1"/>
</dbReference>
<dbReference type="Gene3D" id="1.10.10.10">
    <property type="entry name" value="Winged helix-like DNA-binding domain superfamily/Winged helix DNA-binding domain"/>
    <property type="match status" value="1"/>
</dbReference>
<dbReference type="PANTHER" id="PTHR30346:SF0">
    <property type="entry name" value="HCA OPERON TRANSCRIPTIONAL ACTIVATOR HCAR"/>
    <property type="match status" value="1"/>
</dbReference>
<evidence type="ECO:0000256" key="1">
    <source>
        <dbReference type="ARBA" id="ARBA00009437"/>
    </source>
</evidence>
<dbReference type="PROSITE" id="PS50931">
    <property type="entry name" value="HTH_LYSR"/>
    <property type="match status" value="1"/>
</dbReference>
<dbReference type="GO" id="GO:0003677">
    <property type="term" value="F:DNA binding"/>
    <property type="evidence" value="ECO:0007669"/>
    <property type="project" value="UniProtKB-KW"/>
</dbReference>
<dbReference type="Proteomes" id="UP000216215">
    <property type="component" value="Unassembled WGS sequence"/>
</dbReference>
<dbReference type="InterPro" id="IPR000847">
    <property type="entry name" value="LysR_HTH_N"/>
</dbReference>
<dbReference type="InterPro" id="IPR005119">
    <property type="entry name" value="LysR_subst-bd"/>
</dbReference>
<dbReference type="InterPro" id="IPR036390">
    <property type="entry name" value="WH_DNA-bd_sf"/>
</dbReference>
<keyword evidence="3" id="KW-0238">DNA-binding</keyword>
<dbReference type="InterPro" id="IPR036388">
    <property type="entry name" value="WH-like_DNA-bd_sf"/>
</dbReference>
<proteinExistence type="inferred from homology"/>
<reference evidence="7" key="1">
    <citation type="submission" date="2017-08" db="EMBL/GenBank/DDBJ databases">
        <title>Mesorhizobium wenxinae sp. nov., a novel rhizobial species isolated from root nodules of chickpea (Cicer arietinum L.).</title>
        <authorList>
            <person name="Zhang J."/>
        </authorList>
    </citation>
    <scope>NUCLEOTIDE SEQUENCE [LARGE SCALE GENOMIC DNA]</scope>
    <source>
        <strain evidence="7">USDA 3392</strain>
    </source>
</reference>
<dbReference type="PANTHER" id="PTHR30346">
    <property type="entry name" value="TRANSCRIPTIONAL DUAL REGULATOR HCAR-RELATED"/>
    <property type="match status" value="1"/>
</dbReference>
<dbReference type="EMBL" id="NPKI01000015">
    <property type="protein sequence ID" value="PAQ02404.1"/>
    <property type="molecule type" value="Genomic_DNA"/>
</dbReference>
<comment type="similarity">
    <text evidence="1">Belongs to the LysR transcriptional regulatory family.</text>
</comment>
<dbReference type="PRINTS" id="PR00039">
    <property type="entry name" value="HTHLYSR"/>
</dbReference>
<evidence type="ECO:0000259" key="5">
    <source>
        <dbReference type="PROSITE" id="PS50931"/>
    </source>
</evidence>
<evidence type="ECO:0000256" key="2">
    <source>
        <dbReference type="ARBA" id="ARBA00023015"/>
    </source>
</evidence>
<evidence type="ECO:0000256" key="4">
    <source>
        <dbReference type="ARBA" id="ARBA00023163"/>
    </source>
</evidence>
<dbReference type="SUPFAM" id="SSF46785">
    <property type="entry name" value="Winged helix' DNA-binding domain"/>
    <property type="match status" value="1"/>
</dbReference>
<protein>
    <submittedName>
        <fullName evidence="6">LysR family transcriptional regulator</fullName>
    </submittedName>
</protein>
<accession>A0AB36RC10</accession>
<evidence type="ECO:0000256" key="3">
    <source>
        <dbReference type="ARBA" id="ARBA00023125"/>
    </source>
</evidence>
<dbReference type="Pfam" id="PF03466">
    <property type="entry name" value="LysR_substrate"/>
    <property type="match status" value="1"/>
</dbReference>
<sequence length="305" mass="33679">MDHKLMQSFVAVAEELHFGRAAARLHISQPPLTKQIQHLEQVIGVRLLERTKRKVELTEAGRVFLEEARAVLHQTGQAVELARKAGRGETGHLSVGFIDAAIYSVVPAVVQRFTECYPEVALSLTDLRIPNQIKLIAERQLDIGFVHPPVVHNALQAESILVEPLIVALPETHWLASETEIALADLAQEALIQFPRSINPSLYDEIVGLCRSSGFSPRIVREATPKQTIIGLVSVGLGVSLLPACLENLQRSGVVYRPIRGRNLSIDTSVIYRREQPSPVLKAFLDIVRETTGIVPEHFAKQAGM</sequence>
<organism evidence="6 7">
    <name type="scientific">Mesorhizobium mediterraneum</name>
    <dbReference type="NCBI Taxonomy" id="43617"/>
    <lineage>
        <taxon>Bacteria</taxon>
        <taxon>Pseudomonadati</taxon>
        <taxon>Pseudomonadota</taxon>
        <taxon>Alphaproteobacteria</taxon>
        <taxon>Hyphomicrobiales</taxon>
        <taxon>Phyllobacteriaceae</taxon>
        <taxon>Mesorhizobium</taxon>
    </lineage>
</organism>
<dbReference type="Gene3D" id="3.40.190.10">
    <property type="entry name" value="Periplasmic binding protein-like II"/>
    <property type="match status" value="2"/>
</dbReference>
<keyword evidence="4" id="KW-0804">Transcription</keyword>
<keyword evidence="2" id="KW-0805">Transcription regulation</keyword>
<dbReference type="AlphaFoldDB" id="A0AB36RC10"/>
<dbReference type="GO" id="GO:0003700">
    <property type="term" value="F:DNA-binding transcription factor activity"/>
    <property type="evidence" value="ECO:0007669"/>
    <property type="project" value="InterPro"/>
</dbReference>
<dbReference type="Pfam" id="PF00126">
    <property type="entry name" value="HTH_1"/>
    <property type="match status" value="1"/>
</dbReference>
<dbReference type="FunFam" id="1.10.10.10:FF:000001">
    <property type="entry name" value="LysR family transcriptional regulator"/>
    <property type="match status" value="1"/>
</dbReference>
<name>A0AB36RC10_9HYPH</name>
<evidence type="ECO:0000313" key="6">
    <source>
        <dbReference type="EMBL" id="PAQ02404.1"/>
    </source>
</evidence>
<gene>
    <name evidence="6" type="ORF">CIT25_13680</name>
</gene>
<keyword evidence="7" id="KW-1185">Reference proteome</keyword>
<evidence type="ECO:0000313" key="7">
    <source>
        <dbReference type="Proteomes" id="UP000216215"/>
    </source>
</evidence>
<comment type="caution">
    <text evidence="6">The sequence shown here is derived from an EMBL/GenBank/DDBJ whole genome shotgun (WGS) entry which is preliminary data.</text>
</comment>